<accession>A0ABX0HEA1</accession>
<sequence length="193" mass="22229">MRNLLFLVLVIFLLSCEEDKANPYVVIPYEVEEVQTDLFQSWGFLYFTDRIRNRRDHPPADLVRFSSEGLFGRIRVRFTTDPSTLSEDEGMWTFHGAGPVNGFGGAYQVDEEKGKIWSNGRIGSTYKGSTKPMMDFENRYFSALRSMRSFSIHKNLLTIRFGDSTDEMVFAQINLPETLTSDEFKLNQPSLPQ</sequence>
<organism evidence="2 3">
    <name type="scientific">Cyclobacterium plantarum</name>
    <dbReference type="NCBI Taxonomy" id="2716263"/>
    <lineage>
        <taxon>Bacteria</taxon>
        <taxon>Pseudomonadati</taxon>
        <taxon>Bacteroidota</taxon>
        <taxon>Cytophagia</taxon>
        <taxon>Cytophagales</taxon>
        <taxon>Cyclobacteriaceae</taxon>
        <taxon>Cyclobacterium</taxon>
    </lineage>
</organism>
<dbReference type="EMBL" id="JAANYN010000015">
    <property type="protein sequence ID" value="NHE59650.1"/>
    <property type="molecule type" value="Genomic_DNA"/>
</dbReference>
<protein>
    <submittedName>
        <fullName evidence="2">META domain-containing protein</fullName>
    </submittedName>
</protein>
<dbReference type="InterPro" id="IPR005184">
    <property type="entry name" value="DUF306_Meta_HslJ"/>
</dbReference>
<proteinExistence type="predicted"/>
<feature type="domain" description="DUF306" evidence="1">
    <location>
        <begin position="87"/>
        <end position="170"/>
    </location>
</feature>
<dbReference type="Pfam" id="PF03724">
    <property type="entry name" value="META"/>
    <property type="match status" value="1"/>
</dbReference>
<reference evidence="2 3" key="1">
    <citation type="submission" date="2020-03" db="EMBL/GenBank/DDBJ databases">
        <title>Cyclobacterium plantarum sp. nov., a marine bacterium isolated from a coastal-marine wetland.</title>
        <authorList>
            <person name="Sanchez-Porro C."/>
            <person name="Ventosa A."/>
            <person name="Amoozegar M."/>
        </authorList>
    </citation>
    <scope>NUCLEOTIDE SEQUENCE [LARGE SCALE GENOMIC DNA]</scope>
    <source>
        <strain evidence="2 3">GBPx2</strain>
    </source>
</reference>
<dbReference type="Gene3D" id="2.40.128.270">
    <property type="match status" value="1"/>
</dbReference>
<dbReference type="RefSeq" id="WP_166151235.1">
    <property type="nucleotide sequence ID" value="NZ_JAANYN010000015.1"/>
</dbReference>
<evidence type="ECO:0000259" key="1">
    <source>
        <dbReference type="Pfam" id="PF03724"/>
    </source>
</evidence>
<gene>
    <name evidence="2" type="ORF">G9Q97_22810</name>
</gene>
<comment type="caution">
    <text evidence="2">The sequence shown here is derived from an EMBL/GenBank/DDBJ whole genome shotgun (WGS) entry which is preliminary data.</text>
</comment>
<keyword evidence="3" id="KW-1185">Reference proteome</keyword>
<dbReference type="PROSITE" id="PS51257">
    <property type="entry name" value="PROKAR_LIPOPROTEIN"/>
    <property type="match status" value="1"/>
</dbReference>
<evidence type="ECO:0000313" key="2">
    <source>
        <dbReference type="EMBL" id="NHE59650.1"/>
    </source>
</evidence>
<dbReference type="InterPro" id="IPR038670">
    <property type="entry name" value="HslJ-like_sf"/>
</dbReference>
<evidence type="ECO:0000313" key="3">
    <source>
        <dbReference type="Proteomes" id="UP000649799"/>
    </source>
</evidence>
<dbReference type="Proteomes" id="UP000649799">
    <property type="component" value="Unassembled WGS sequence"/>
</dbReference>
<name>A0ABX0HEA1_9BACT</name>